<accession>A0A8S9VEF5</accession>
<evidence type="ECO:0000256" key="1">
    <source>
        <dbReference type="SAM" id="MobiDB-lite"/>
    </source>
</evidence>
<evidence type="ECO:0000313" key="2">
    <source>
        <dbReference type="EMBL" id="KAF4149599.1"/>
    </source>
</evidence>
<feature type="region of interest" description="Disordered" evidence="1">
    <location>
        <begin position="80"/>
        <end position="121"/>
    </location>
</feature>
<sequence length="150" mass="16179">MLSLDILQAEIAADMEPGVVGVLTVLPAKVLRKKGYEPNAGTPHCDGTFAVARQLSSLVNTLARQSGLQQVEEVAPSHLLNGASNEYGSGNVGSQRSDASELQSSNGRRQEGEVGRENEDCSQVEEMAKLISMSNYKIDFKLTGSENYYE</sequence>
<comment type="caution">
    <text evidence="2">The sequence shown here is derived from an EMBL/GenBank/DDBJ whole genome shotgun (WGS) entry which is preliminary data.</text>
</comment>
<dbReference type="EMBL" id="JAACNO010000148">
    <property type="protein sequence ID" value="KAF4149599.1"/>
    <property type="molecule type" value="Genomic_DNA"/>
</dbReference>
<evidence type="ECO:0000313" key="3">
    <source>
        <dbReference type="Proteomes" id="UP000704712"/>
    </source>
</evidence>
<dbReference type="Proteomes" id="UP000704712">
    <property type="component" value="Unassembled WGS sequence"/>
</dbReference>
<proteinExistence type="predicted"/>
<feature type="compositionally biased region" description="Polar residues" evidence="1">
    <location>
        <begin position="82"/>
        <end position="107"/>
    </location>
</feature>
<organism evidence="2 3">
    <name type="scientific">Phytophthora infestans</name>
    <name type="common">Potato late blight agent</name>
    <name type="synonym">Botrytis infestans</name>
    <dbReference type="NCBI Taxonomy" id="4787"/>
    <lineage>
        <taxon>Eukaryota</taxon>
        <taxon>Sar</taxon>
        <taxon>Stramenopiles</taxon>
        <taxon>Oomycota</taxon>
        <taxon>Peronosporomycetes</taxon>
        <taxon>Peronosporales</taxon>
        <taxon>Peronosporaceae</taxon>
        <taxon>Phytophthora</taxon>
    </lineage>
</organism>
<gene>
    <name evidence="2" type="ORF">GN958_ATG01183</name>
</gene>
<name>A0A8S9VEF5_PHYIN</name>
<dbReference type="AlphaFoldDB" id="A0A8S9VEF5"/>
<reference evidence="2" key="1">
    <citation type="submission" date="2020-03" db="EMBL/GenBank/DDBJ databases">
        <title>Hybrid Assembly of Korean Phytophthora infestans isolates.</title>
        <authorList>
            <person name="Prokchorchik M."/>
            <person name="Lee Y."/>
            <person name="Seo J."/>
            <person name="Cho J.-H."/>
            <person name="Park Y.-E."/>
            <person name="Jang D.-C."/>
            <person name="Im J.-S."/>
            <person name="Choi J.-G."/>
            <person name="Park H.-J."/>
            <person name="Lee G.-B."/>
            <person name="Lee Y.-G."/>
            <person name="Hong S.-Y."/>
            <person name="Cho K."/>
            <person name="Sohn K.H."/>
        </authorList>
    </citation>
    <scope>NUCLEOTIDE SEQUENCE</scope>
    <source>
        <strain evidence="2">KR_2_A2</strain>
    </source>
</reference>
<feature type="compositionally biased region" description="Basic and acidic residues" evidence="1">
    <location>
        <begin position="108"/>
        <end position="119"/>
    </location>
</feature>
<protein>
    <submittedName>
        <fullName evidence="2">Uncharacterized protein</fullName>
    </submittedName>
</protein>